<evidence type="ECO:0000256" key="5">
    <source>
        <dbReference type="ARBA" id="ARBA00023235"/>
    </source>
</evidence>
<keyword evidence="6 7" id="KW-0961">Cell wall biogenesis/degradation</keyword>
<dbReference type="RefSeq" id="WP_105052883.1">
    <property type="nucleotide sequence ID" value="NZ_BMYG01000001.1"/>
</dbReference>
<dbReference type="HAMAP" id="MF_00258">
    <property type="entry name" value="Glu_racemase"/>
    <property type="match status" value="1"/>
</dbReference>
<dbReference type="PANTHER" id="PTHR21198">
    <property type="entry name" value="GLUTAMATE RACEMASE"/>
    <property type="match status" value="1"/>
</dbReference>
<evidence type="ECO:0000313" key="9">
    <source>
        <dbReference type="EMBL" id="PQJ54368.1"/>
    </source>
</evidence>
<feature type="active site" description="Proton donor/acceptor" evidence="7">
    <location>
        <position position="74"/>
    </location>
</feature>
<dbReference type="OrthoDB" id="9801055at2"/>
<dbReference type="UniPathway" id="UPA00219"/>
<dbReference type="AlphaFoldDB" id="A0A2S7UXA2"/>
<dbReference type="NCBIfam" id="TIGR00067">
    <property type="entry name" value="glut_race"/>
    <property type="match status" value="1"/>
</dbReference>
<accession>A0A2S7UXA2</accession>
<reference evidence="9 10" key="1">
    <citation type="submission" date="2016-12" db="EMBL/GenBank/DDBJ databases">
        <title>Diversity of luminous bacteria.</title>
        <authorList>
            <person name="Yoshizawa S."/>
            <person name="Kogure K."/>
        </authorList>
    </citation>
    <scope>NUCLEOTIDE SEQUENCE [LARGE SCALE GENOMIC DNA]</scope>
    <source>
        <strain evidence="9 10">SA4-48</strain>
    </source>
</reference>
<evidence type="ECO:0000256" key="7">
    <source>
        <dbReference type="HAMAP-Rule" id="MF_00258"/>
    </source>
</evidence>
<dbReference type="InterPro" id="IPR004391">
    <property type="entry name" value="Glu_race"/>
</dbReference>
<feature type="binding site" evidence="7">
    <location>
        <begin position="43"/>
        <end position="44"/>
    </location>
    <ligand>
        <name>substrate</name>
    </ligand>
</feature>
<dbReference type="PANTHER" id="PTHR21198:SF2">
    <property type="entry name" value="GLUTAMATE RACEMASE"/>
    <property type="match status" value="1"/>
</dbReference>
<feature type="region of interest" description="Disordered" evidence="8">
    <location>
        <begin position="249"/>
        <end position="268"/>
    </location>
</feature>
<dbReference type="GO" id="GO:0071555">
    <property type="term" value="P:cell wall organization"/>
    <property type="evidence" value="ECO:0007669"/>
    <property type="project" value="UniProtKB-KW"/>
</dbReference>
<dbReference type="GO" id="GO:0008881">
    <property type="term" value="F:glutamate racemase activity"/>
    <property type="evidence" value="ECO:0007669"/>
    <property type="project" value="UniProtKB-UniRule"/>
</dbReference>
<comment type="function">
    <text evidence="7">Provides the (R)-glutamate required for cell wall biosynthesis.</text>
</comment>
<dbReference type="EMBL" id="MSCH01000003">
    <property type="protein sequence ID" value="PQJ54368.1"/>
    <property type="molecule type" value="Genomic_DNA"/>
</dbReference>
<dbReference type="Proteomes" id="UP000239007">
    <property type="component" value="Unassembled WGS sequence"/>
</dbReference>
<evidence type="ECO:0000256" key="2">
    <source>
        <dbReference type="ARBA" id="ARBA00013090"/>
    </source>
</evidence>
<feature type="binding site" evidence="7">
    <location>
        <begin position="185"/>
        <end position="186"/>
    </location>
    <ligand>
        <name>substrate</name>
    </ligand>
</feature>
<gene>
    <name evidence="7" type="primary">murI</name>
    <name evidence="9" type="ORF">BTO11_12340</name>
</gene>
<dbReference type="SUPFAM" id="SSF53681">
    <property type="entry name" value="Aspartate/glutamate racemase"/>
    <property type="match status" value="2"/>
</dbReference>
<feature type="binding site" evidence="7">
    <location>
        <begin position="75"/>
        <end position="76"/>
    </location>
    <ligand>
        <name>substrate</name>
    </ligand>
</feature>
<evidence type="ECO:0000313" key="10">
    <source>
        <dbReference type="Proteomes" id="UP000239007"/>
    </source>
</evidence>
<dbReference type="GO" id="GO:0009252">
    <property type="term" value="P:peptidoglycan biosynthetic process"/>
    <property type="evidence" value="ECO:0007669"/>
    <property type="project" value="UniProtKB-UniRule"/>
</dbReference>
<evidence type="ECO:0000256" key="3">
    <source>
        <dbReference type="ARBA" id="ARBA00022960"/>
    </source>
</evidence>
<evidence type="ECO:0000256" key="1">
    <source>
        <dbReference type="ARBA" id="ARBA00001602"/>
    </source>
</evidence>
<keyword evidence="5 7" id="KW-0413">Isomerase</keyword>
<name>A0A2S7UXA2_9GAMM</name>
<sequence length="298" mass="32708">MTQQSPIGVFDSGVGGLSIAKTIHTLMPNENVIYIADHLYSPYGNKSTETLQQRTSLIIDYFVNRGCKAIVVACNTATVHTISYLRTLTNIPIIGVEPALKPASELSQTGVVGLLATEQTIKSQSLLALKSRFEDKVSVELVACPLFVELVEQGQLNSDVTQQAIKNYIHPLIEKGIDHLVLGCTHYAFLIPGINQCLAELKVSSVNIIEPSYPVCLELKRQLETRALLSDKTAEDDNRGQIEFYSSGQMSAHSSGQGQNFSPDQKPTLNQNAKLSLNELFSLLWQQAVTVKNIQLSH</sequence>
<comment type="similarity">
    <text evidence="7">Belongs to the aspartate/glutamate racemases family.</text>
</comment>
<evidence type="ECO:0000256" key="4">
    <source>
        <dbReference type="ARBA" id="ARBA00022984"/>
    </source>
</evidence>
<evidence type="ECO:0000256" key="6">
    <source>
        <dbReference type="ARBA" id="ARBA00023316"/>
    </source>
</evidence>
<comment type="caution">
    <text evidence="9">The sequence shown here is derived from an EMBL/GenBank/DDBJ whole genome shotgun (WGS) entry which is preliminary data.</text>
</comment>
<keyword evidence="10" id="KW-1185">Reference proteome</keyword>
<dbReference type="FunFam" id="3.40.50.1860:FF:000001">
    <property type="entry name" value="Glutamate racemase"/>
    <property type="match status" value="1"/>
</dbReference>
<dbReference type="InterPro" id="IPR018187">
    <property type="entry name" value="Asp/Glu_racemase_AS_1"/>
</dbReference>
<evidence type="ECO:0000256" key="8">
    <source>
        <dbReference type="SAM" id="MobiDB-lite"/>
    </source>
</evidence>
<keyword evidence="4 7" id="KW-0573">Peptidoglycan synthesis</keyword>
<keyword evidence="3 7" id="KW-0133">Cell shape</keyword>
<feature type="binding site" evidence="7">
    <location>
        <begin position="11"/>
        <end position="12"/>
    </location>
    <ligand>
        <name>substrate</name>
    </ligand>
</feature>
<dbReference type="GO" id="GO:0008360">
    <property type="term" value="P:regulation of cell shape"/>
    <property type="evidence" value="ECO:0007669"/>
    <property type="project" value="UniProtKB-KW"/>
</dbReference>
<feature type="active site" description="Proton donor/acceptor" evidence="7">
    <location>
        <position position="184"/>
    </location>
</feature>
<dbReference type="EC" id="5.1.1.3" evidence="2 7"/>
<protein>
    <recommendedName>
        <fullName evidence="2 7">Glutamate racemase</fullName>
        <ecNumber evidence="2 7">5.1.1.3</ecNumber>
    </recommendedName>
</protein>
<dbReference type="Pfam" id="PF01177">
    <property type="entry name" value="Asp_Glu_race"/>
    <property type="match status" value="1"/>
</dbReference>
<dbReference type="Gene3D" id="3.40.50.1860">
    <property type="match status" value="2"/>
</dbReference>
<comment type="catalytic activity">
    <reaction evidence="1 7">
        <text>L-glutamate = D-glutamate</text>
        <dbReference type="Rhea" id="RHEA:12813"/>
        <dbReference type="ChEBI" id="CHEBI:29985"/>
        <dbReference type="ChEBI" id="CHEBI:29986"/>
        <dbReference type="EC" id="5.1.1.3"/>
    </reaction>
</comment>
<organism evidence="9 10">
    <name type="scientific">Psychrosphaera saromensis</name>
    <dbReference type="NCBI Taxonomy" id="716813"/>
    <lineage>
        <taxon>Bacteria</taxon>
        <taxon>Pseudomonadati</taxon>
        <taxon>Pseudomonadota</taxon>
        <taxon>Gammaproteobacteria</taxon>
        <taxon>Alteromonadales</taxon>
        <taxon>Pseudoalteromonadaceae</taxon>
        <taxon>Psychrosphaera</taxon>
    </lineage>
</organism>
<dbReference type="InterPro" id="IPR001920">
    <property type="entry name" value="Asp/Glu_race"/>
</dbReference>
<proteinExistence type="inferred from homology"/>
<dbReference type="PROSITE" id="PS00923">
    <property type="entry name" value="ASP_GLU_RACEMASE_1"/>
    <property type="match status" value="1"/>
</dbReference>
<comment type="pathway">
    <text evidence="7">Cell wall biogenesis; peptidoglycan biosynthesis.</text>
</comment>
<dbReference type="InterPro" id="IPR015942">
    <property type="entry name" value="Asp/Glu/hydantoin_racemase"/>
</dbReference>